<gene>
    <name evidence="1" type="ORF">LNINA_LOCUS10349</name>
</gene>
<organism evidence="1 2">
    <name type="scientific">Leptosia nina</name>
    <dbReference type="NCBI Taxonomy" id="320188"/>
    <lineage>
        <taxon>Eukaryota</taxon>
        <taxon>Metazoa</taxon>
        <taxon>Ecdysozoa</taxon>
        <taxon>Arthropoda</taxon>
        <taxon>Hexapoda</taxon>
        <taxon>Insecta</taxon>
        <taxon>Pterygota</taxon>
        <taxon>Neoptera</taxon>
        <taxon>Endopterygota</taxon>
        <taxon>Lepidoptera</taxon>
        <taxon>Glossata</taxon>
        <taxon>Ditrysia</taxon>
        <taxon>Papilionoidea</taxon>
        <taxon>Pieridae</taxon>
        <taxon>Pierinae</taxon>
        <taxon>Leptosia</taxon>
    </lineage>
</organism>
<protein>
    <submittedName>
        <fullName evidence="1">Uncharacterized protein</fullName>
    </submittedName>
</protein>
<name>A0AAV1JQR9_9NEOP</name>
<proteinExistence type="predicted"/>
<dbReference type="EMBL" id="CAVLEF010000122">
    <property type="protein sequence ID" value="CAK1551185.1"/>
    <property type="molecule type" value="Genomic_DNA"/>
</dbReference>
<dbReference type="AlphaFoldDB" id="A0AAV1JQR9"/>
<evidence type="ECO:0000313" key="1">
    <source>
        <dbReference type="EMBL" id="CAK1551185.1"/>
    </source>
</evidence>
<keyword evidence="2" id="KW-1185">Reference proteome</keyword>
<accession>A0AAV1JQR9</accession>
<sequence length="113" mass="12758">MPNGAFVKVSSFTADAGAARSTIAPSEGRRKVADEIDHHFVVVRRGTMKKYQVLRPDEIPSSADIAGRWDLRPFVSLIRNDDDLETKKITNGRPAKVPRDEHYLRLSMHILVF</sequence>
<comment type="caution">
    <text evidence="1">The sequence shown here is derived from an EMBL/GenBank/DDBJ whole genome shotgun (WGS) entry which is preliminary data.</text>
</comment>
<evidence type="ECO:0000313" key="2">
    <source>
        <dbReference type="Proteomes" id="UP001497472"/>
    </source>
</evidence>
<reference evidence="1 2" key="1">
    <citation type="submission" date="2023-11" db="EMBL/GenBank/DDBJ databases">
        <authorList>
            <person name="Okamura Y."/>
        </authorList>
    </citation>
    <scope>NUCLEOTIDE SEQUENCE [LARGE SCALE GENOMIC DNA]</scope>
</reference>
<dbReference type="Proteomes" id="UP001497472">
    <property type="component" value="Unassembled WGS sequence"/>
</dbReference>